<dbReference type="Pfam" id="PF00483">
    <property type="entry name" value="NTP_transferase"/>
    <property type="match status" value="1"/>
</dbReference>
<dbReference type="InterPro" id="IPR029044">
    <property type="entry name" value="Nucleotide-diphossugar_trans"/>
</dbReference>
<dbReference type="NCBIfam" id="NF045761">
    <property type="entry name" value="NAMPUrTaseMurU"/>
    <property type="match status" value="1"/>
</dbReference>
<reference evidence="4" key="1">
    <citation type="submission" date="2016-10" db="EMBL/GenBank/DDBJ databases">
        <authorList>
            <person name="de Groot N.N."/>
        </authorList>
    </citation>
    <scope>NUCLEOTIDE SEQUENCE</scope>
</reference>
<accession>A0A1W1BAZ7</accession>
<dbReference type="Gene3D" id="3.90.550.10">
    <property type="entry name" value="Spore Coat Polysaccharide Biosynthesis Protein SpsA, Chain A"/>
    <property type="match status" value="1"/>
</dbReference>
<protein>
    <submittedName>
        <fullName evidence="4">Glucose-1-phosphate thymidylyltransferase</fullName>
        <ecNumber evidence="4">2.7.7.24</ecNumber>
    </submittedName>
</protein>
<dbReference type="AlphaFoldDB" id="A0A1W1BAZ7"/>
<dbReference type="InterPro" id="IPR005835">
    <property type="entry name" value="NTP_transferase_dom"/>
</dbReference>
<organism evidence="4">
    <name type="scientific">hydrothermal vent metagenome</name>
    <dbReference type="NCBI Taxonomy" id="652676"/>
    <lineage>
        <taxon>unclassified sequences</taxon>
        <taxon>metagenomes</taxon>
        <taxon>ecological metagenomes</taxon>
    </lineage>
</organism>
<dbReference type="EMBL" id="FPHF01000011">
    <property type="protein sequence ID" value="SFV50588.1"/>
    <property type="molecule type" value="Genomic_DNA"/>
</dbReference>
<evidence type="ECO:0000256" key="2">
    <source>
        <dbReference type="ARBA" id="ARBA00022695"/>
    </source>
</evidence>
<name>A0A1W1BAZ7_9ZZZZ</name>
<dbReference type="PANTHER" id="PTHR43584:SF8">
    <property type="entry name" value="N-ACETYLMURAMATE ALPHA-1-PHOSPHATE URIDYLYLTRANSFERASE"/>
    <property type="match status" value="1"/>
</dbReference>
<keyword evidence="2 4" id="KW-0548">Nucleotidyltransferase</keyword>
<dbReference type="InterPro" id="IPR050065">
    <property type="entry name" value="GlmU-like"/>
</dbReference>
<proteinExistence type="predicted"/>
<evidence type="ECO:0000313" key="4">
    <source>
        <dbReference type="EMBL" id="SFV50588.1"/>
    </source>
</evidence>
<gene>
    <name evidence="4" type="ORF">MNB_SM-4-421</name>
</gene>
<dbReference type="PANTHER" id="PTHR43584">
    <property type="entry name" value="NUCLEOTIDYL TRANSFERASE"/>
    <property type="match status" value="1"/>
</dbReference>
<evidence type="ECO:0000256" key="1">
    <source>
        <dbReference type="ARBA" id="ARBA00022679"/>
    </source>
</evidence>
<sequence length="219" mass="24495">MKAMILAAGRGERMRPLTDKIPKPLIEVQGKALILWHIEKLIKNGFKEIVINIAHLGYKIPEYLGDGSKYGIKISYSDEQIDGALESAGGIKKALSLLGNKPFLVVNGDVFCEYEFDPSFDLQGKKAHLILVPNPEHNMQGDFAIKNGLVLNEADEMFTFSGIGYYTHAFFDTISIQKKSLAPLLRESIDKQDISGEVFTKMWHDIGTIKRLKEINNAN</sequence>
<dbReference type="CDD" id="cd06422">
    <property type="entry name" value="NTP_transferase_like_1"/>
    <property type="match status" value="1"/>
</dbReference>
<dbReference type="InterPro" id="IPR054790">
    <property type="entry name" value="MurU"/>
</dbReference>
<dbReference type="GO" id="GO:0008879">
    <property type="term" value="F:glucose-1-phosphate thymidylyltransferase activity"/>
    <property type="evidence" value="ECO:0007669"/>
    <property type="project" value="UniProtKB-EC"/>
</dbReference>
<dbReference type="EC" id="2.7.7.24" evidence="4"/>
<dbReference type="SUPFAM" id="SSF53448">
    <property type="entry name" value="Nucleotide-diphospho-sugar transferases"/>
    <property type="match status" value="1"/>
</dbReference>
<evidence type="ECO:0000259" key="3">
    <source>
        <dbReference type="Pfam" id="PF00483"/>
    </source>
</evidence>
<keyword evidence="1 4" id="KW-0808">Transferase</keyword>
<feature type="domain" description="Nucleotidyl transferase" evidence="3">
    <location>
        <begin position="2"/>
        <end position="128"/>
    </location>
</feature>